<feature type="transmembrane region" description="Helical" evidence="1">
    <location>
        <begin position="365"/>
        <end position="384"/>
    </location>
</feature>
<dbReference type="PANTHER" id="PTHR30590">
    <property type="entry name" value="INNER MEMBRANE PROTEIN"/>
    <property type="match status" value="1"/>
</dbReference>
<protein>
    <submittedName>
        <fullName evidence="4">Membrane protein</fullName>
    </submittedName>
</protein>
<feature type="transmembrane region" description="Helical" evidence="1">
    <location>
        <begin position="332"/>
        <end position="353"/>
    </location>
</feature>
<evidence type="ECO:0000256" key="1">
    <source>
        <dbReference type="SAM" id="Phobius"/>
    </source>
</evidence>
<dbReference type="KEGG" id="sxi:SXIM_42320"/>
<dbReference type="InterPro" id="IPR012429">
    <property type="entry name" value="HGSNAT_cat"/>
</dbReference>
<dbReference type="EMBL" id="CP009922">
    <property type="protein sequence ID" value="AKG45616.1"/>
    <property type="molecule type" value="Genomic_DNA"/>
</dbReference>
<organism evidence="4 5">
    <name type="scientific">Streptomyces xiamenensis</name>
    <dbReference type="NCBI Taxonomy" id="408015"/>
    <lineage>
        <taxon>Bacteria</taxon>
        <taxon>Bacillati</taxon>
        <taxon>Actinomycetota</taxon>
        <taxon>Actinomycetes</taxon>
        <taxon>Kitasatosporales</taxon>
        <taxon>Streptomycetaceae</taxon>
        <taxon>Streptomyces</taxon>
    </lineage>
</organism>
<dbReference type="Pfam" id="PF07786">
    <property type="entry name" value="HGSNAT_cat"/>
    <property type="match status" value="1"/>
</dbReference>
<dbReference type="PANTHER" id="PTHR30590:SF3">
    <property type="entry name" value="HYPOTHETICAL MEMBRANE SPANNING PROTEIN"/>
    <property type="match status" value="1"/>
</dbReference>
<feature type="transmembrane region" description="Helical" evidence="1">
    <location>
        <begin position="190"/>
        <end position="215"/>
    </location>
</feature>
<feature type="transmembrane region" description="Helical" evidence="1">
    <location>
        <begin position="300"/>
        <end position="320"/>
    </location>
</feature>
<feature type="transmembrane region" description="Helical" evidence="1">
    <location>
        <begin position="119"/>
        <end position="137"/>
    </location>
</feature>
<dbReference type="HOGENOM" id="CLU_036065_1_0_11"/>
<dbReference type="AlphaFoldDB" id="A0A0F7CQ14"/>
<sequence length="404" mass="41781">MTIVVSPPHAKTADPPSAPSGARLVGVDLARGLAVFGMYAAHVGPDPADGGVGGVLLELTHGRSSALFALLAGFSLILIMGRTAPRTGRDGRQAAVRVLVRAVILLAAGTALTMTGTPVAVILACYGLYFVLALPLYRLGVRALAGIAAAGALLMPQVLFPLQESAREGAWAEQVTALDPLAAISGTDGFLGLLVTGVYPAPTWLPFVVTGMAVARLDLGSARIRGRLAALGAVLAALGYGCSWLALRLPGVMERLTEHAGPTERDLASLWWSDVGGYPSGGTSAWQLVASPHSDTTLSVMGNTGVALLVLALCLTLTGARATWPRRVAAPVCAVGSMSLTAYVLHIGGIGLLGIEELPGSPPGVLAWFVVLMTALAMAWKRFFRRGPLEQLLHSATGVARRVR</sequence>
<feature type="transmembrane region" description="Helical" evidence="1">
    <location>
        <begin position="227"/>
        <end position="247"/>
    </location>
</feature>
<evidence type="ECO:0000259" key="3">
    <source>
        <dbReference type="Pfam" id="PF07786"/>
    </source>
</evidence>
<evidence type="ECO:0000313" key="5">
    <source>
        <dbReference type="Proteomes" id="UP000034034"/>
    </source>
</evidence>
<dbReference type="PATRIC" id="fig|408015.6.peg.4286"/>
<feature type="domain" description="DUF418" evidence="2">
    <location>
        <begin position="286"/>
        <end position="397"/>
    </location>
</feature>
<keyword evidence="1" id="KW-0472">Membrane</keyword>
<keyword evidence="5" id="KW-1185">Reference proteome</keyword>
<dbReference type="Proteomes" id="UP000034034">
    <property type="component" value="Chromosome"/>
</dbReference>
<keyword evidence="1" id="KW-1133">Transmembrane helix</keyword>
<dbReference type="InterPro" id="IPR052529">
    <property type="entry name" value="Bact_Transport_Assoc"/>
</dbReference>
<dbReference type="RefSeq" id="WP_046724872.1">
    <property type="nucleotide sequence ID" value="NZ_CP009922.3"/>
</dbReference>
<feature type="transmembrane region" description="Helical" evidence="1">
    <location>
        <begin position="65"/>
        <end position="82"/>
    </location>
</feature>
<evidence type="ECO:0000259" key="2">
    <source>
        <dbReference type="Pfam" id="PF04235"/>
    </source>
</evidence>
<feature type="transmembrane region" description="Helical" evidence="1">
    <location>
        <begin position="94"/>
        <end position="113"/>
    </location>
</feature>
<name>A0A0F7CQ14_9ACTN</name>
<dbReference type="STRING" id="408015.SXIM_42320"/>
<feature type="domain" description="Heparan-alpha-glucosaminide N-acetyltransferase catalytic" evidence="3">
    <location>
        <begin position="23"/>
        <end position="153"/>
    </location>
</feature>
<dbReference type="Pfam" id="PF04235">
    <property type="entry name" value="DUF418"/>
    <property type="match status" value="1"/>
</dbReference>
<feature type="transmembrane region" description="Helical" evidence="1">
    <location>
        <begin position="144"/>
        <end position="162"/>
    </location>
</feature>
<proteinExistence type="predicted"/>
<reference evidence="4" key="1">
    <citation type="submission" date="2019-08" db="EMBL/GenBank/DDBJ databases">
        <title>Complete genome sequence of a mangrove-derived Streptomyces xiamenensis.</title>
        <authorList>
            <person name="Xu J."/>
        </authorList>
    </citation>
    <scope>NUCLEOTIDE SEQUENCE</scope>
    <source>
        <strain evidence="4">318</strain>
    </source>
</reference>
<gene>
    <name evidence="4" type="ORF">SXIM_42320</name>
</gene>
<accession>A0A0F7CQ14</accession>
<evidence type="ECO:0000313" key="4">
    <source>
        <dbReference type="EMBL" id="AKG45616.1"/>
    </source>
</evidence>
<keyword evidence="1" id="KW-0812">Transmembrane</keyword>
<dbReference type="InterPro" id="IPR007349">
    <property type="entry name" value="DUF418"/>
</dbReference>